<keyword evidence="3" id="KW-1185">Reference proteome</keyword>
<sequence>MVRDDQTRKALTPLMIFLPGAPVKGQGSAQTRSSSKMIGFKVRRVGTLEDPGQLPNAAILSTFETFGESGDPQTKGRSGEPPSHLSLIRHKEPSAWALLPRLHDLPPRIQYIRLG</sequence>
<dbReference type="Proteomes" id="UP000019376">
    <property type="component" value="Unassembled WGS sequence"/>
</dbReference>
<feature type="region of interest" description="Disordered" evidence="1">
    <location>
        <begin position="66"/>
        <end position="86"/>
    </location>
</feature>
<evidence type="ECO:0000256" key="1">
    <source>
        <dbReference type="SAM" id="MobiDB-lite"/>
    </source>
</evidence>
<proteinExistence type="predicted"/>
<dbReference type="HOGENOM" id="CLU_2109853_0_0_1"/>
<name>S7Z7B0_PENO1</name>
<dbReference type="EMBL" id="KB644409">
    <property type="protein sequence ID" value="EPS26440.1"/>
    <property type="molecule type" value="Genomic_DNA"/>
</dbReference>
<evidence type="ECO:0000313" key="2">
    <source>
        <dbReference type="EMBL" id="EPS26440.1"/>
    </source>
</evidence>
<organism evidence="2 3">
    <name type="scientific">Penicillium oxalicum (strain 114-2 / CGMCC 5302)</name>
    <name type="common">Penicillium decumbens</name>
    <dbReference type="NCBI Taxonomy" id="933388"/>
    <lineage>
        <taxon>Eukaryota</taxon>
        <taxon>Fungi</taxon>
        <taxon>Dikarya</taxon>
        <taxon>Ascomycota</taxon>
        <taxon>Pezizomycotina</taxon>
        <taxon>Eurotiomycetes</taxon>
        <taxon>Eurotiomycetidae</taxon>
        <taxon>Eurotiales</taxon>
        <taxon>Aspergillaceae</taxon>
        <taxon>Penicillium</taxon>
    </lineage>
</organism>
<accession>S7Z7B0</accession>
<protein>
    <submittedName>
        <fullName evidence="2">Uncharacterized protein</fullName>
    </submittedName>
</protein>
<dbReference type="AlphaFoldDB" id="S7Z7B0"/>
<reference evidence="2 3" key="1">
    <citation type="journal article" date="2013" name="PLoS ONE">
        <title>Genomic and secretomic analyses reveal unique features of the lignocellulolytic enzyme system of Penicillium decumbens.</title>
        <authorList>
            <person name="Liu G."/>
            <person name="Zhang L."/>
            <person name="Wei X."/>
            <person name="Zou G."/>
            <person name="Qin Y."/>
            <person name="Ma L."/>
            <person name="Li J."/>
            <person name="Zheng H."/>
            <person name="Wang S."/>
            <person name="Wang C."/>
            <person name="Xun L."/>
            <person name="Zhao G.-P."/>
            <person name="Zhou Z."/>
            <person name="Qu Y."/>
        </authorList>
    </citation>
    <scope>NUCLEOTIDE SEQUENCE [LARGE SCALE GENOMIC DNA]</scope>
    <source>
        <strain evidence="3">114-2 / CGMCC 5302</strain>
    </source>
</reference>
<evidence type="ECO:0000313" key="3">
    <source>
        <dbReference type="Proteomes" id="UP000019376"/>
    </source>
</evidence>
<gene>
    <name evidence="2" type="ORF">PDE_01377</name>
</gene>